<dbReference type="PANTHER" id="PTHR11206">
    <property type="entry name" value="MULTIDRUG RESISTANCE PROTEIN"/>
    <property type="match status" value="1"/>
</dbReference>
<dbReference type="Proteomes" id="UP000275267">
    <property type="component" value="Unassembled WGS sequence"/>
</dbReference>
<sequence length="353" mass="38980">MDRSPRGEIGVCGKGEEEGSGTRVALLNGDVAKEEWQAAAAGGRSGLRSSVWAESRKLWVIVGPAIFSRIATYSMNVITQAFAGHLGDLELAAVSFANTVIVGFNYGLMGACGERARRRQRQGRQVRHHRVVHHLAGDRALLLGAHHGPPQQVRHHLHLQLRRARRRRPPLRSPRLHRPPQQYPARPLRCGRWVRLAIHGGLRQHRLLLPHRHSPGHPARMALQPRRAGNLGGHDRRNRRPDAHPGHHHGPLRLGKGGRDREHAHGQAVASSVTAEQDLVYIYAPVISFIPAIVRVLACHRFFAERKNKKKLKGSLVTGWTVAGVKTGVGLALMPDLLALLVSLISVTIVFCV</sequence>
<keyword evidence="4" id="KW-1185">Reference proteome</keyword>
<dbReference type="STRING" id="4540.A0A3L6S9Y0"/>
<dbReference type="GO" id="GO:0016020">
    <property type="term" value="C:membrane"/>
    <property type="evidence" value="ECO:0007669"/>
    <property type="project" value="InterPro"/>
</dbReference>
<organism evidence="3 4">
    <name type="scientific">Panicum miliaceum</name>
    <name type="common">Proso millet</name>
    <name type="synonym">Broomcorn millet</name>
    <dbReference type="NCBI Taxonomy" id="4540"/>
    <lineage>
        <taxon>Eukaryota</taxon>
        <taxon>Viridiplantae</taxon>
        <taxon>Streptophyta</taxon>
        <taxon>Embryophyta</taxon>
        <taxon>Tracheophyta</taxon>
        <taxon>Spermatophyta</taxon>
        <taxon>Magnoliopsida</taxon>
        <taxon>Liliopsida</taxon>
        <taxon>Poales</taxon>
        <taxon>Poaceae</taxon>
        <taxon>PACMAD clade</taxon>
        <taxon>Panicoideae</taxon>
        <taxon>Panicodae</taxon>
        <taxon>Paniceae</taxon>
        <taxon>Panicinae</taxon>
        <taxon>Panicum</taxon>
        <taxon>Panicum sect. Panicum</taxon>
    </lineage>
</organism>
<proteinExistence type="inferred from homology"/>
<dbReference type="EMBL" id="PQIB02000005">
    <property type="protein sequence ID" value="RLN16706.1"/>
    <property type="molecule type" value="Genomic_DNA"/>
</dbReference>
<feature type="region of interest" description="Disordered" evidence="2">
    <location>
        <begin position="163"/>
        <end position="184"/>
    </location>
</feature>
<dbReference type="Pfam" id="PF01554">
    <property type="entry name" value="MatE"/>
    <property type="match status" value="1"/>
</dbReference>
<feature type="region of interest" description="Disordered" evidence="2">
    <location>
        <begin position="210"/>
        <end position="269"/>
    </location>
</feature>
<reference evidence="4" key="1">
    <citation type="journal article" date="2019" name="Nat. Commun.">
        <title>The genome of broomcorn millet.</title>
        <authorList>
            <person name="Zou C."/>
            <person name="Miki D."/>
            <person name="Li D."/>
            <person name="Tang Q."/>
            <person name="Xiao L."/>
            <person name="Rajput S."/>
            <person name="Deng P."/>
            <person name="Jia W."/>
            <person name="Huang R."/>
            <person name="Zhang M."/>
            <person name="Sun Y."/>
            <person name="Hu J."/>
            <person name="Fu X."/>
            <person name="Schnable P.S."/>
            <person name="Li F."/>
            <person name="Zhang H."/>
            <person name="Feng B."/>
            <person name="Zhu X."/>
            <person name="Liu R."/>
            <person name="Schnable J.C."/>
            <person name="Zhu J.-K."/>
            <person name="Zhang H."/>
        </authorList>
    </citation>
    <scope>NUCLEOTIDE SEQUENCE [LARGE SCALE GENOMIC DNA]</scope>
</reference>
<dbReference type="GO" id="GO:0042910">
    <property type="term" value="F:xenobiotic transmembrane transporter activity"/>
    <property type="evidence" value="ECO:0007669"/>
    <property type="project" value="InterPro"/>
</dbReference>
<feature type="compositionally biased region" description="Basic residues" evidence="2">
    <location>
        <begin position="163"/>
        <end position="178"/>
    </location>
</feature>
<comment type="similarity">
    <text evidence="1">Belongs to the multi antimicrobial extrusion (MATE) (TC 2.A.66.1) family.</text>
</comment>
<evidence type="ECO:0000313" key="3">
    <source>
        <dbReference type="EMBL" id="RLN16706.1"/>
    </source>
</evidence>
<comment type="caution">
    <text evidence="3">The sequence shown here is derived from an EMBL/GenBank/DDBJ whole genome shotgun (WGS) entry which is preliminary data.</text>
</comment>
<evidence type="ECO:0008006" key="5">
    <source>
        <dbReference type="Google" id="ProtNLM"/>
    </source>
</evidence>
<dbReference type="AlphaFoldDB" id="A0A3L6S9Y0"/>
<dbReference type="GO" id="GO:0015297">
    <property type="term" value="F:antiporter activity"/>
    <property type="evidence" value="ECO:0007669"/>
    <property type="project" value="InterPro"/>
</dbReference>
<dbReference type="InterPro" id="IPR002528">
    <property type="entry name" value="MATE_fam"/>
</dbReference>
<gene>
    <name evidence="3" type="ORF">C2845_PM02G35090</name>
</gene>
<name>A0A3L6S9Y0_PANMI</name>
<evidence type="ECO:0000256" key="2">
    <source>
        <dbReference type="SAM" id="MobiDB-lite"/>
    </source>
</evidence>
<dbReference type="OrthoDB" id="783419at2759"/>
<evidence type="ECO:0000313" key="4">
    <source>
        <dbReference type="Proteomes" id="UP000275267"/>
    </source>
</evidence>
<accession>A0A3L6S9Y0</accession>
<evidence type="ECO:0000256" key="1">
    <source>
        <dbReference type="ARBA" id="ARBA00010199"/>
    </source>
</evidence>
<protein>
    <recommendedName>
        <fullName evidence="5">Protein DETOXIFICATION</fullName>
    </recommendedName>
</protein>